<organism evidence="6 7">
    <name type="scientific">Meganyctiphanes norvegica</name>
    <name type="common">Northern krill</name>
    <name type="synonym">Thysanopoda norvegica</name>
    <dbReference type="NCBI Taxonomy" id="48144"/>
    <lineage>
        <taxon>Eukaryota</taxon>
        <taxon>Metazoa</taxon>
        <taxon>Ecdysozoa</taxon>
        <taxon>Arthropoda</taxon>
        <taxon>Crustacea</taxon>
        <taxon>Multicrustacea</taxon>
        <taxon>Malacostraca</taxon>
        <taxon>Eumalacostraca</taxon>
        <taxon>Eucarida</taxon>
        <taxon>Euphausiacea</taxon>
        <taxon>Euphausiidae</taxon>
        <taxon>Meganyctiphanes</taxon>
    </lineage>
</organism>
<protein>
    <recommendedName>
        <fullName evidence="5">Abnormal spindle-like microcephaly-associated protein ASH domain-containing protein</fullName>
    </recommendedName>
</protein>
<evidence type="ECO:0000256" key="4">
    <source>
        <dbReference type="SAM" id="MobiDB-lite"/>
    </source>
</evidence>
<evidence type="ECO:0000256" key="1">
    <source>
        <dbReference type="ARBA" id="ARBA00004496"/>
    </source>
</evidence>
<feature type="compositionally biased region" description="Polar residues" evidence="4">
    <location>
        <begin position="682"/>
        <end position="692"/>
    </location>
</feature>
<dbReference type="GO" id="GO:0005737">
    <property type="term" value="C:cytoplasm"/>
    <property type="evidence" value="ECO:0007669"/>
    <property type="project" value="UniProtKB-SubCell"/>
</dbReference>
<gene>
    <name evidence="6" type="ORF">MNOR_LOCUS12964</name>
</gene>
<feature type="compositionally biased region" description="Polar residues" evidence="4">
    <location>
        <begin position="225"/>
        <end position="235"/>
    </location>
</feature>
<comment type="caution">
    <text evidence="6">The sequence shown here is derived from an EMBL/GenBank/DDBJ whole genome shotgun (WGS) entry which is preliminary data.</text>
</comment>
<feature type="region of interest" description="Disordered" evidence="4">
    <location>
        <begin position="585"/>
        <end position="604"/>
    </location>
</feature>
<dbReference type="Proteomes" id="UP001497623">
    <property type="component" value="Unassembled WGS sequence"/>
</dbReference>
<feature type="region of interest" description="Disordered" evidence="4">
    <location>
        <begin position="272"/>
        <end position="291"/>
    </location>
</feature>
<evidence type="ECO:0000313" key="6">
    <source>
        <dbReference type="EMBL" id="CAL4086291.1"/>
    </source>
</evidence>
<dbReference type="Pfam" id="PF15780">
    <property type="entry name" value="ASH"/>
    <property type="match status" value="1"/>
</dbReference>
<feature type="region of interest" description="Disordered" evidence="4">
    <location>
        <begin position="1168"/>
        <end position="1350"/>
    </location>
</feature>
<dbReference type="EMBL" id="CAXKWB010007258">
    <property type="protein sequence ID" value="CAL4086291.1"/>
    <property type="molecule type" value="Genomic_DNA"/>
</dbReference>
<evidence type="ECO:0000259" key="5">
    <source>
        <dbReference type="Pfam" id="PF15780"/>
    </source>
</evidence>
<feature type="domain" description="Abnormal spindle-like microcephaly-associated protein ASH" evidence="5">
    <location>
        <begin position="52"/>
        <end position="143"/>
    </location>
</feature>
<dbReference type="PANTHER" id="PTHR22590:SF5">
    <property type="entry name" value="MYOSIN MOTOR DOMAIN-CONTAINING PROTEIN"/>
    <property type="match status" value="1"/>
</dbReference>
<keyword evidence="3" id="KW-0677">Repeat</keyword>
<feature type="region of interest" description="Disordered" evidence="4">
    <location>
        <begin position="644"/>
        <end position="704"/>
    </location>
</feature>
<dbReference type="InterPro" id="IPR031549">
    <property type="entry name" value="ASH"/>
</dbReference>
<name>A0AAV2QM50_MEGNR</name>
<reference evidence="6 7" key="1">
    <citation type="submission" date="2024-05" db="EMBL/GenBank/DDBJ databases">
        <authorList>
            <person name="Wallberg A."/>
        </authorList>
    </citation>
    <scope>NUCLEOTIDE SEQUENCE [LARGE SCALE GENOMIC DNA]</scope>
</reference>
<keyword evidence="7" id="KW-1185">Reference proteome</keyword>
<feature type="compositionally biased region" description="Low complexity" evidence="4">
    <location>
        <begin position="1288"/>
        <end position="1331"/>
    </location>
</feature>
<keyword evidence="2" id="KW-0963">Cytoplasm</keyword>
<evidence type="ECO:0000256" key="2">
    <source>
        <dbReference type="ARBA" id="ARBA00022490"/>
    </source>
</evidence>
<feature type="compositionally biased region" description="Polar residues" evidence="4">
    <location>
        <begin position="1203"/>
        <end position="1242"/>
    </location>
</feature>
<feature type="compositionally biased region" description="Polar residues" evidence="4">
    <location>
        <begin position="1332"/>
        <end position="1350"/>
    </location>
</feature>
<comment type="subcellular location">
    <subcellularLocation>
        <location evidence="1">Cytoplasm</location>
    </subcellularLocation>
</comment>
<feature type="compositionally biased region" description="Low complexity" evidence="4">
    <location>
        <begin position="187"/>
        <end position="204"/>
    </location>
</feature>
<dbReference type="InterPro" id="IPR052318">
    <property type="entry name" value="CellDiv_DevSignal_Domain"/>
</dbReference>
<sequence>MYCGGFVVMDPSPEKEANDRPRMNSATSYFEISPVHKKQKPKPTPDEDIPIIRLTHFTHNPKISFDSVKLGQTRHRKLKVLNPKDQVQEFFCEKFPDEESGLSCSQFNITIVPGQTIELVLSWTPKEEGNIRLVIQWKTSIGIRSQTVVLGTCVDPNAKKKKVSKAPSRQPLRPANSNNKPVGKTIKSQQQPSNKPQSRSSRPKAGNVVSSRGGGNENKPPSAPVFSNTNVHPESFNFAKTNASSETEKVGNGNTLQRNVLGHIKNPQRKVINSTSSHGSTSCDSPAPTPLDSTHSFHIRNVAALPELQISNIDFDDSTSNVNIGNNGAASKKKLISPWASEVDDMRRMTYCKPKQWDEELTVTTTEVFEEVTEVITSVKEIHEEVFEKVIDGVLPKCDIASSPSRRQTFKVPKACLEESLPERKKAYTQLNSTEEISYSKQEMCSNTKMSSENRRQTFVSANKNKHNKETQQIFMQSPLLKQSISESEEVYSVLNITEEISRRNEEFRSIKTTSDFSSCDVTMSPQRRQTYVRFKDPYHGQWQDESVSKSETFQKEEISIDLSDGVHVGSMGYKTDKISFSKKLENSSSSDTSTPTCGGNGHILTLNDLAITPITPASHRDKKDMKSWRSSCANLLTRLVTHTPEPQKECEDLSPQSPLSATDLKVDRPGTPDSDMFTAPVSPSSEFRTAPNTPPPESELSQEESFDINMDFPTPRIGGPVAKETSINLEDLSVCLEKELLKESKGKKKVAIAEFPVICMKENEYQSPEISNPTDSRRFSSETIIKESSTLPADEVVNLDSVTNSFETIVKDAPTFSPSSLHFISENHNPRRMTSVGLVGLSQEKEEFGGGLTLNVRRLSEPFAYPNNSYKSKALDELLFYKGEKQMPENNHLELSDEIVKPPVVPHVPQEETFHMASLADFSFIPSDERRCSTIMKPKTPEELDEQRKKAAGKGKQLFLAPFPPPSPSVNRNSNLMLSTIAEENSVLVTPLNNMSYVHNPNLELTYEKKKSDVKSHNDNTVSFSNYTFNKHHSKDDIEQSRATSGLEQERNMQLNMCSTFDKDIISKTIDRVDGAIQKKVHLTGGPQTNETKENKENEVPINAFFQISPPSKNILNVSCESKPTADSEIYRVSPPRFKRPLEERMVRPNTKFSRVNPLPAVRVKVSALKTTNERRPGTKSTVVSSKTQSPRKGQSPRKPPASSSGRPPVQKSLNKDSSNVGKNSQNTRRQPQTSAPGKTSNLRRARSNPRDLNVDSETKKPYTLSGSVVRSSSTKDLRATKDNGASNTLSTVKSRSSSSQDLRSSKESMNSSSSSNMSSSLSRTSSSKSLRQVTLKRNVSRQPQTKITLHKPQSTFVVHHPNPFAAKNMYYDDRWMDKQIAGFSKWLNFILTPPEEEDTASKVKKVDMGKLWSEATKRSRVENAPTKEVMSLRAYTAVRRLNRLRQRACRLFQSQRFVEIVAKLETAIEKKLITIRTDRQTHIDVG</sequence>
<feature type="non-terminal residue" evidence="6">
    <location>
        <position position="1488"/>
    </location>
</feature>
<feature type="compositionally biased region" description="Low complexity" evidence="4">
    <location>
        <begin position="274"/>
        <end position="285"/>
    </location>
</feature>
<accession>A0AAV2QM50</accession>
<feature type="region of interest" description="Disordered" evidence="4">
    <location>
        <begin position="158"/>
        <end position="235"/>
    </location>
</feature>
<evidence type="ECO:0000256" key="3">
    <source>
        <dbReference type="ARBA" id="ARBA00022737"/>
    </source>
</evidence>
<evidence type="ECO:0000313" key="7">
    <source>
        <dbReference type="Proteomes" id="UP001497623"/>
    </source>
</evidence>
<dbReference type="PANTHER" id="PTHR22590">
    <property type="entry name" value="MYOSIN MOTOR DOMAIN-CONTAINING PROTEIN"/>
    <property type="match status" value="1"/>
</dbReference>
<feature type="compositionally biased region" description="Basic and acidic residues" evidence="4">
    <location>
        <begin position="1250"/>
        <end position="1262"/>
    </location>
</feature>
<feature type="compositionally biased region" description="Low complexity" evidence="4">
    <location>
        <begin position="1180"/>
        <end position="1189"/>
    </location>
</feature>
<proteinExistence type="predicted"/>